<gene>
    <name evidence="1" type="ORF">Tci_924983</name>
</gene>
<reference evidence="1" key="1">
    <citation type="journal article" date="2019" name="Sci. Rep.">
        <title>Draft genome of Tanacetum cinerariifolium, the natural source of mosquito coil.</title>
        <authorList>
            <person name="Yamashiro T."/>
            <person name="Shiraishi A."/>
            <person name="Satake H."/>
            <person name="Nakayama K."/>
        </authorList>
    </citation>
    <scope>NUCLEOTIDE SEQUENCE</scope>
</reference>
<organism evidence="1">
    <name type="scientific">Tanacetum cinerariifolium</name>
    <name type="common">Dalmatian daisy</name>
    <name type="synonym">Chrysanthemum cinerariifolium</name>
    <dbReference type="NCBI Taxonomy" id="118510"/>
    <lineage>
        <taxon>Eukaryota</taxon>
        <taxon>Viridiplantae</taxon>
        <taxon>Streptophyta</taxon>
        <taxon>Embryophyta</taxon>
        <taxon>Tracheophyta</taxon>
        <taxon>Spermatophyta</taxon>
        <taxon>Magnoliopsida</taxon>
        <taxon>eudicotyledons</taxon>
        <taxon>Gunneridae</taxon>
        <taxon>Pentapetalae</taxon>
        <taxon>asterids</taxon>
        <taxon>campanulids</taxon>
        <taxon>Asterales</taxon>
        <taxon>Asteraceae</taxon>
        <taxon>Asteroideae</taxon>
        <taxon>Anthemideae</taxon>
        <taxon>Anthemidinae</taxon>
        <taxon>Tanacetum</taxon>
    </lineage>
</organism>
<feature type="non-terminal residue" evidence="1">
    <location>
        <position position="104"/>
    </location>
</feature>
<evidence type="ECO:0000313" key="1">
    <source>
        <dbReference type="EMBL" id="GFD53014.1"/>
    </source>
</evidence>
<dbReference type="EMBL" id="BKCJ011789104">
    <property type="protein sequence ID" value="GFD53014.1"/>
    <property type="molecule type" value="Genomic_DNA"/>
</dbReference>
<sequence length="104" mass="11454">RIVLRAGGDEAHALFAGQQLLLGRLALADVHEGHDHAVDLVRRSTIRQQARKIPATVDAAHFAFRRPQVLDRILDIGQQVRIGQAVRDVGQRAPDIAADQVEQL</sequence>
<dbReference type="AlphaFoldDB" id="A0A699X8H9"/>
<protein>
    <submittedName>
        <fullName evidence="1">Uncharacterized protein</fullName>
    </submittedName>
</protein>
<name>A0A699X8H9_TANCI</name>
<accession>A0A699X8H9</accession>
<proteinExistence type="predicted"/>
<feature type="non-terminal residue" evidence="1">
    <location>
        <position position="1"/>
    </location>
</feature>
<comment type="caution">
    <text evidence="1">The sequence shown here is derived from an EMBL/GenBank/DDBJ whole genome shotgun (WGS) entry which is preliminary data.</text>
</comment>